<dbReference type="Gene3D" id="1.10.357.10">
    <property type="entry name" value="Tetracycline Repressor, domain 2"/>
    <property type="match status" value="1"/>
</dbReference>
<evidence type="ECO:0000313" key="7">
    <source>
        <dbReference type="Proteomes" id="UP001500467"/>
    </source>
</evidence>
<dbReference type="InterPro" id="IPR050109">
    <property type="entry name" value="HTH-type_TetR-like_transc_reg"/>
</dbReference>
<evidence type="ECO:0000256" key="4">
    <source>
        <dbReference type="SAM" id="MobiDB-lite"/>
    </source>
</evidence>
<name>A0ABP4FSQ9_9PSEU</name>
<evidence type="ECO:0000256" key="1">
    <source>
        <dbReference type="ARBA" id="ARBA00023015"/>
    </source>
</evidence>
<evidence type="ECO:0000256" key="3">
    <source>
        <dbReference type="ARBA" id="ARBA00023163"/>
    </source>
</evidence>
<keyword evidence="3" id="KW-0804">Transcription</keyword>
<dbReference type="InterPro" id="IPR036271">
    <property type="entry name" value="Tet_transcr_reg_TetR-rel_C_sf"/>
</dbReference>
<dbReference type="Proteomes" id="UP001500467">
    <property type="component" value="Unassembled WGS sequence"/>
</dbReference>
<dbReference type="Gene3D" id="1.10.10.60">
    <property type="entry name" value="Homeodomain-like"/>
    <property type="match status" value="1"/>
</dbReference>
<dbReference type="Pfam" id="PF00440">
    <property type="entry name" value="TetR_N"/>
    <property type="match status" value="1"/>
</dbReference>
<dbReference type="PANTHER" id="PTHR30055:SF234">
    <property type="entry name" value="HTH-TYPE TRANSCRIPTIONAL REGULATOR BETI"/>
    <property type="match status" value="1"/>
</dbReference>
<comment type="caution">
    <text evidence="6">The sequence shown here is derived from an EMBL/GenBank/DDBJ whole genome shotgun (WGS) entry which is preliminary data.</text>
</comment>
<feature type="region of interest" description="Disordered" evidence="4">
    <location>
        <begin position="1"/>
        <end position="28"/>
    </location>
</feature>
<keyword evidence="7" id="KW-1185">Reference proteome</keyword>
<dbReference type="SUPFAM" id="SSF46689">
    <property type="entry name" value="Homeodomain-like"/>
    <property type="match status" value="1"/>
</dbReference>
<dbReference type="InterPro" id="IPR001647">
    <property type="entry name" value="HTH_TetR"/>
</dbReference>
<organism evidence="6 7">
    <name type="scientific">Prauserella alba</name>
    <dbReference type="NCBI Taxonomy" id="176898"/>
    <lineage>
        <taxon>Bacteria</taxon>
        <taxon>Bacillati</taxon>
        <taxon>Actinomycetota</taxon>
        <taxon>Actinomycetes</taxon>
        <taxon>Pseudonocardiales</taxon>
        <taxon>Pseudonocardiaceae</taxon>
        <taxon>Prauserella</taxon>
    </lineage>
</organism>
<evidence type="ECO:0000313" key="6">
    <source>
        <dbReference type="EMBL" id="GAA1193693.1"/>
    </source>
</evidence>
<dbReference type="EMBL" id="BAAALM010000002">
    <property type="protein sequence ID" value="GAA1193693.1"/>
    <property type="molecule type" value="Genomic_DNA"/>
</dbReference>
<accession>A0ABP4FSQ9</accession>
<keyword evidence="2" id="KW-0238">DNA-binding</keyword>
<protein>
    <submittedName>
        <fullName evidence="6">TetR family transcriptional regulator</fullName>
    </submittedName>
</protein>
<evidence type="ECO:0000259" key="5">
    <source>
        <dbReference type="Pfam" id="PF00440"/>
    </source>
</evidence>
<dbReference type="SUPFAM" id="SSF48498">
    <property type="entry name" value="Tetracyclin repressor-like, C-terminal domain"/>
    <property type="match status" value="1"/>
</dbReference>
<reference evidence="7" key="1">
    <citation type="journal article" date="2019" name="Int. J. Syst. Evol. Microbiol.">
        <title>The Global Catalogue of Microorganisms (GCM) 10K type strain sequencing project: providing services to taxonomists for standard genome sequencing and annotation.</title>
        <authorList>
            <consortium name="The Broad Institute Genomics Platform"/>
            <consortium name="The Broad Institute Genome Sequencing Center for Infectious Disease"/>
            <person name="Wu L."/>
            <person name="Ma J."/>
        </authorList>
    </citation>
    <scope>NUCLEOTIDE SEQUENCE [LARGE SCALE GENOMIC DNA]</scope>
    <source>
        <strain evidence="7">JCM 13022</strain>
    </source>
</reference>
<dbReference type="InterPro" id="IPR009057">
    <property type="entry name" value="Homeodomain-like_sf"/>
</dbReference>
<sequence length="235" mass="25329">MQVNRPSTTTSDTATSHPGASDASPVGDADLSDFGAGAGLTVTEDVRRRQIIDATIATIADLGYAKTSFARIVERADLSSTRMVSYHFAGKADLVQATLGTVVDRQDTFVAQRLGEERDLGRLLLGQLTGEVAFLAAHPRESAALVEIGTHAATADDADVSAQVVYAIRFGRLERQLAQGIRHGVFRELDPKVMALVMRQAVDGVILRLRREPDLDPDACGRELTDLFDRAVRAD</sequence>
<proteinExistence type="predicted"/>
<dbReference type="PANTHER" id="PTHR30055">
    <property type="entry name" value="HTH-TYPE TRANSCRIPTIONAL REGULATOR RUTR"/>
    <property type="match status" value="1"/>
</dbReference>
<gene>
    <name evidence="6" type="ORF">GCM10009675_05450</name>
</gene>
<keyword evidence="1" id="KW-0805">Transcription regulation</keyword>
<feature type="domain" description="HTH tetR-type" evidence="5">
    <location>
        <begin position="51"/>
        <end position="97"/>
    </location>
</feature>
<feature type="compositionally biased region" description="Polar residues" evidence="4">
    <location>
        <begin position="1"/>
        <end position="18"/>
    </location>
</feature>
<evidence type="ECO:0000256" key="2">
    <source>
        <dbReference type="ARBA" id="ARBA00023125"/>
    </source>
</evidence>